<organism evidence="1 2">
    <name type="scientific">Vibrio phage vB_VpaS_KF5</name>
    <dbReference type="NCBI Taxonomy" id="2041476"/>
    <lineage>
        <taxon>Viruses</taxon>
        <taxon>Duplodnaviria</taxon>
        <taxon>Heunggongvirae</taxon>
        <taxon>Uroviricota</taxon>
        <taxon>Caudoviricetes</taxon>
        <taxon>Mardecavirus</taxon>
        <taxon>Mardecavirus SSP002</taxon>
    </lineage>
</organism>
<evidence type="ECO:0000313" key="2">
    <source>
        <dbReference type="Proteomes" id="UP000257560"/>
    </source>
</evidence>
<name>A0A384WJZ4_9CAUD</name>
<dbReference type="EMBL" id="MF754115">
    <property type="protein sequence ID" value="ATI19385.1"/>
    <property type="molecule type" value="Genomic_DNA"/>
</dbReference>
<gene>
    <name evidence="1" type="ORF">KF5_075</name>
</gene>
<evidence type="ECO:0000313" key="1">
    <source>
        <dbReference type="EMBL" id="ATI19385.1"/>
    </source>
</evidence>
<reference evidence="1 2" key="1">
    <citation type="submission" date="2017-08" db="EMBL/GenBank/DDBJ databases">
        <title>Complete genome sequence of bacteriophage vB_VpaS_KF5.</title>
        <authorList>
            <person name="Yu J."/>
            <person name="Kwak S.-J."/>
            <person name="Lim J.-A."/>
            <person name="Chang H.-J."/>
        </authorList>
    </citation>
    <scope>NUCLEOTIDE SEQUENCE [LARGE SCALE GENOMIC DNA]</scope>
</reference>
<protein>
    <submittedName>
        <fullName evidence="1">Uncharacterized protein</fullName>
    </submittedName>
</protein>
<sequence length="175" mass="20172">MPVIQATRKPTTLSCIRWEGDNLREVLEFTGKHFKFDKWFASFEEYEAHVRSDGNIFKVFTRNGVTEAAVGDYIIRGVEGEHYPCKPDIFDEIYDTSGRVFVPMADASTQELAARLEKCKGYEPYMLNWICVSYKECGISRIPVYECYHPDHTVFYASSELQQAVDAFSNYPYLG</sequence>
<accession>A0A384WJZ4</accession>
<proteinExistence type="predicted"/>
<dbReference type="Proteomes" id="UP000257560">
    <property type="component" value="Segment"/>
</dbReference>